<proteinExistence type="predicted"/>
<keyword evidence="3" id="KW-1185">Reference proteome</keyword>
<protein>
    <submittedName>
        <fullName evidence="2">Uncharacterized protein</fullName>
    </submittedName>
</protein>
<dbReference type="EMBL" id="JASSVS010000002">
    <property type="protein sequence ID" value="MDL0430211.1"/>
    <property type="molecule type" value="Genomic_DNA"/>
</dbReference>
<comment type="caution">
    <text evidence="2">The sequence shown here is derived from an EMBL/GenBank/DDBJ whole genome shotgun (WGS) entry which is preliminary data.</text>
</comment>
<evidence type="ECO:0000256" key="1">
    <source>
        <dbReference type="SAM" id="MobiDB-lite"/>
    </source>
</evidence>
<evidence type="ECO:0000313" key="3">
    <source>
        <dbReference type="Proteomes" id="UP001227964"/>
    </source>
</evidence>
<dbReference type="Proteomes" id="UP001227964">
    <property type="component" value="Unassembled WGS sequence"/>
</dbReference>
<gene>
    <name evidence="2" type="ORF">QPM17_03690</name>
</gene>
<name>A0ABT7I7R7_9GAMM</name>
<dbReference type="RefSeq" id="WP_285388883.1">
    <property type="nucleotide sequence ID" value="NZ_JASSVS010000002.1"/>
</dbReference>
<accession>A0ABT7I7R7</accession>
<sequence length="109" mass="12116">MQNQNNTVNDYEFDANEDHAVSQKPNGGAAMTENSFNVIYGARTKLFDADALLMFLDKEENLHSILNQDSPEVVLKSMIHHAANLVSEATGDTTAVIEEVQKAERARHE</sequence>
<feature type="region of interest" description="Disordered" evidence="1">
    <location>
        <begin position="1"/>
        <end position="28"/>
    </location>
</feature>
<reference evidence="2 3" key="1">
    <citation type="submission" date="2023-06" db="EMBL/GenBank/DDBJ databases">
        <title>Marinobacter azerbaijanicus a moderately halophilic, isolated from Urmia Lake in Azerbaijan region of Iran.</title>
        <authorList>
            <person name="Sanchez-Porro C."/>
            <person name="Aghdam E.M."/>
            <person name="Saheb S.M."/>
            <person name="Tarhriz V."/>
            <person name="Kazemi E."/>
            <person name="Ammozegar M.A."/>
            <person name="Ventosa A."/>
            <person name="Hejazi M.S."/>
        </authorList>
    </citation>
    <scope>NUCLEOTIDE SEQUENCE [LARGE SCALE GENOMIC DNA]</scope>
    <source>
        <strain evidence="2 3">TBZ242</strain>
    </source>
</reference>
<organism evidence="2 3">
    <name type="scientific">Marinobacter azerbaijanicus</name>
    <dbReference type="NCBI Taxonomy" id="3050455"/>
    <lineage>
        <taxon>Bacteria</taxon>
        <taxon>Pseudomonadati</taxon>
        <taxon>Pseudomonadota</taxon>
        <taxon>Gammaproteobacteria</taxon>
        <taxon>Pseudomonadales</taxon>
        <taxon>Marinobacteraceae</taxon>
        <taxon>Marinobacter</taxon>
    </lineage>
</organism>
<evidence type="ECO:0000313" key="2">
    <source>
        <dbReference type="EMBL" id="MDL0430211.1"/>
    </source>
</evidence>